<dbReference type="HAMAP" id="MF_00407">
    <property type="entry name" value="DNA_ligase"/>
    <property type="match status" value="1"/>
</dbReference>
<dbReference type="NCBIfam" id="TIGR00574">
    <property type="entry name" value="dnl1"/>
    <property type="match status" value="1"/>
</dbReference>
<dbReference type="PANTHER" id="PTHR45674">
    <property type="entry name" value="DNA LIGASE 1/3 FAMILY MEMBER"/>
    <property type="match status" value="1"/>
</dbReference>
<keyword evidence="6 14" id="KW-0479">Metal-binding</keyword>
<evidence type="ECO:0000256" key="2">
    <source>
        <dbReference type="ARBA" id="ARBA00013308"/>
    </source>
</evidence>
<protein>
    <recommendedName>
        <fullName evidence="2 14">DNA ligase</fullName>
        <ecNumber evidence="14">6.5.1.1</ecNumber>
    </recommendedName>
    <alternativeName>
        <fullName evidence="14">Polydeoxyribonucleotide synthase [ATP]</fullName>
    </alternativeName>
</protein>
<dbReference type="InterPro" id="IPR050191">
    <property type="entry name" value="ATP-dep_DNA_ligase"/>
</dbReference>
<feature type="binding site" evidence="14">
    <location>
        <position position="347"/>
    </location>
    <ligand>
        <name>ATP</name>
        <dbReference type="ChEBI" id="CHEBI:30616"/>
    </ligand>
</feature>
<dbReference type="SUPFAM" id="SSF56091">
    <property type="entry name" value="DNA ligase/mRNA capping enzyme, catalytic domain"/>
    <property type="match status" value="1"/>
</dbReference>
<evidence type="ECO:0000256" key="13">
    <source>
        <dbReference type="ARBA" id="ARBA00023306"/>
    </source>
</evidence>
<dbReference type="PROSITE" id="PS50160">
    <property type="entry name" value="DNA_LIGASE_A3"/>
    <property type="match status" value="1"/>
</dbReference>
<dbReference type="EC" id="6.5.1.1" evidence="14"/>
<dbReference type="GO" id="GO:0006310">
    <property type="term" value="P:DNA recombination"/>
    <property type="evidence" value="ECO:0007669"/>
    <property type="project" value="UniProtKB-UniRule"/>
</dbReference>
<dbReference type="GO" id="GO:0071897">
    <property type="term" value="P:DNA biosynthetic process"/>
    <property type="evidence" value="ECO:0007669"/>
    <property type="project" value="InterPro"/>
</dbReference>
<dbReference type="Gene3D" id="2.40.50.140">
    <property type="entry name" value="Nucleic acid-binding proteins"/>
    <property type="match status" value="1"/>
</dbReference>
<proteinExistence type="inferred from homology"/>
<dbReference type="PROSITE" id="PS00697">
    <property type="entry name" value="DNA_LIGASE_A1"/>
    <property type="match status" value="1"/>
</dbReference>
<dbReference type="InterPro" id="IPR022865">
    <property type="entry name" value="DNA_ligae_ATP-dep_bac/arc"/>
</dbReference>
<feature type="binding site" evidence="14">
    <location>
        <position position="254"/>
    </location>
    <ligand>
        <name>ATP</name>
        <dbReference type="ChEBI" id="CHEBI:30616"/>
    </ligand>
</feature>
<dbReference type="GO" id="GO:0003910">
    <property type="term" value="F:DNA ligase (ATP) activity"/>
    <property type="evidence" value="ECO:0007669"/>
    <property type="project" value="UniProtKB-UniRule"/>
</dbReference>
<evidence type="ECO:0000256" key="9">
    <source>
        <dbReference type="ARBA" id="ARBA00022840"/>
    </source>
</evidence>
<evidence type="ECO:0000256" key="15">
    <source>
        <dbReference type="RuleBase" id="RU004196"/>
    </source>
</evidence>
<feature type="binding site" evidence="14">
    <location>
        <position position="306"/>
    </location>
    <ligand>
        <name>ATP</name>
        <dbReference type="ChEBI" id="CHEBI:30616"/>
    </ligand>
</feature>
<evidence type="ECO:0000256" key="8">
    <source>
        <dbReference type="ARBA" id="ARBA00022763"/>
    </source>
</evidence>
<feature type="binding site" evidence="14">
    <location>
        <position position="429"/>
    </location>
    <ligand>
        <name>ATP</name>
        <dbReference type="ChEBI" id="CHEBI:30616"/>
    </ligand>
</feature>
<keyword evidence="8 14" id="KW-0227">DNA damage</keyword>
<organism evidence="17 18">
    <name type="scientific">Halorientalis pallida</name>
    <dbReference type="NCBI Taxonomy" id="2479928"/>
    <lineage>
        <taxon>Archaea</taxon>
        <taxon>Methanobacteriati</taxon>
        <taxon>Methanobacteriota</taxon>
        <taxon>Stenosarchaea group</taxon>
        <taxon>Halobacteria</taxon>
        <taxon>Halobacteriales</taxon>
        <taxon>Haloarculaceae</taxon>
        <taxon>Halorientalis</taxon>
    </lineage>
</organism>
<feature type="binding site" evidence="14">
    <location>
        <position position="261"/>
    </location>
    <ligand>
        <name>ATP</name>
        <dbReference type="ChEBI" id="CHEBI:30616"/>
    </ligand>
</feature>
<keyword evidence="18" id="KW-1185">Reference proteome</keyword>
<dbReference type="FunFam" id="1.10.3260.10:FF:000007">
    <property type="entry name" value="DNA ligase"/>
    <property type="match status" value="1"/>
</dbReference>
<dbReference type="InterPro" id="IPR012309">
    <property type="entry name" value="DNA_ligase_ATP-dep_C"/>
</dbReference>
<feature type="binding site" evidence="14">
    <location>
        <position position="423"/>
    </location>
    <ligand>
        <name>ATP</name>
        <dbReference type="ChEBI" id="CHEBI:30616"/>
    </ligand>
</feature>
<dbReference type="InterPro" id="IPR012340">
    <property type="entry name" value="NA-bd_OB-fold"/>
</dbReference>
<dbReference type="SUPFAM" id="SSF117018">
    <property type="entry name" value="ATP-dependent DNA ligase DNA-binding domain"/>
    <property type="match status" value="1"/>
</dbReference>
<evidence type="ECO:0000256" key="14">
    <source>
        <dbReference type="HAMAP-Rule" id="MF_00407"/>
    </source>
</evidence>
<dbReference type="Pfam" id="PF04675">
    <property type="entry name" value="DNA_ligase_A_N"/>
    <property type="match status" value="1"/>
</dbReference>
<keyword evidence="13 14" id="KW-0131">Cell cycle</keyword>
<dbReference type="InterPro" id="IPR016059">
    <property type="entry name" value="DNA_ligase_ATP-dep_CS"/>
</dbReference>
<keyword evidence="7 14" id="KW-0547">Nucleotide-binding</keyword>
<keyword evidence="4 14" id="KW-0132">Cell division</keyword>
<comment type="similarity">
    <text evidence="1 14 15">Belongs to the ATP-dependent DNA ligase family.</text>
</comment>
<feature type="domain" description="ATP-dependent DNA ligase family profile" evidence="16">
    <location>
        <begin position="335"/>
        <end position="464"/>
    </location>
</feature>
<keyword evidence="5 14" id="KW-0235">DNA replication</keyword>
<keyword evidence="11 14" id="KW-0233">DNA recombination</keyword>
<evidence type="ECO:0000256" key="6">
    <source>
        <dbReference type="ARBA" id="ARBA00022723"/>
    </source>
</evidence>
<evidence type="ECO:0000256" key="10">
    <source>
        <dbReference type="ARBA" id="ARBA00022842"/>
    </source>
</evidence>
<dbReference type="PROSITE" id="PS00333">
    <property type="entry name" value="DNA_LIGASE_A2"/>
    <property type="match status" value="1"/>
</dbReference>
<dbReference type="CDD" id="cd07901">
    <property type="entry name" value="Adenylation_DNA_ligase_Arch_LigB"/>
    <property type="match status" value="1"/>
</dbReference>
<dbReference type="GO" id="GO:0005524">
    <property type="term" value="F:ATP binding"/>
    <property type="evidence" value="ECO:0007669"/>
    <property type="project" value="UniProtKB-UniRule"/>
</dbReference>
<dbReference type="Pfam" id="PF04679">
    <property type="entry name" value="DNA_ligase_A_C"/>
    <property type="match status" value="1"/>
</dbReference>
<dbReference type="InterPro" id="IPR012310">
    <property type="entry name" value="DNA_ligase_ATP-dep_cent"/>
</dbReference>
<dbReference type="GO" id="GO:0006273">
    <property type="term" value="P:lagging strand elongation"/>
    <property type="evidence" value="ECO:0007669"/>
    <property type="project" value="TreeGrafter"/>
</dbReference>
<accession>A0A498KTL0</accession>
<dbReference type="InterPro" id="IPR036599">
    <property type="entry name" value="DNA_ligase_N_sf"/>
</dbReference>
<feature type="binding site" evidence="14">
    <location>
        <position position="276"/>
    </location>
    <ligand>
        <name>ATP</name>
        <dbReference type="ChEBI" id="CHEBI:30616"/>
    </ligand>
</feature>
<dbReference type="GO" id="GO:0006281">
    <property type="term" value="P:DNA repair"/>
    <property type="evidence" value="ECO:0007669"/>
    <property type="project" value="UniProtKB-UniRule"/>
</dbReference>
<keyword evidence="12 14" id="KW-0234">DNA repair</keyword>
<dbReference type="EMBL" id="RDFA01000005">
    <property type="protein sequence ID" value="RXK47996.1"/>
    <property type="molecule type" value="Genomic_DNA"/>
</dbReference>
<keyword evidence="10 14" id="KW-0460">Magnesium</keyword>
<dbReference type="AlphaFoldDB" id="A0A498KTL0"/>
<dbReference type="InterPro" id="IPR000977">
    <property type="entry name" value="DNA_ligase_ATP-dep"/>
</dbReference>
<comment type="function">
    <text evidence="14">DNA ligase that seals nicks in double-stranded DNA during DNA replication, DNA recombination and DNA repair.</text>
</comment>
<comment type="caution">
    <text evidence="17">The sequence shown here is derived from an EMBL/GenBank/DDBJ whole genome shotgun (WGS) entry which is preliminary data.</text>
</comment>
<gene>
    <name evidence="14" type="primary">lig</name>
    <name evidence="17" type="ORF">EAF64_15295</name>
</gene>
<dbReference type="Gene3D" id="1.10.3260.10">
    <property type="entry name" value="DNA ligase, ATP-dependent, N-terminal domain"/>
    <property type="match status" value="1"/>
</dbReference>
<dbReference type="Pfam" id="PF01068">
    <property type="entry name" value="DNA_ligase_A_M"/>
    <property type="match status" value="1"/>
</dbReference>
<comment type="catalytic activity">
    <reaction evidence="14">
        <text>ATP + (deoxyribonucleotide)n-3'-hydroxyl + 5'-phospho-(deoxyribonucleotide)m = (deoxyribonucleotide)n+m + AMP + diphosphate.</text>
        <dbReference type="EC" id="6.5.1.1"/>
    </reaction>
</comment>
<dbReference type="GO" id="GO:0003677">
    <property type="term" value="F:DNA binding"/>
    <property type="evidence" value="ECO:0007669"/>
    <property type="project" value="InterPro"/>
</dbReference>
<evidence type="ECO:0000256" key="3">
    <source>
        <dbReference type="ARBA" id="ARBA00022598"/>
    </source>
</evidence>
<dbReference type="GO" id="GO:0051301">
    <property type="term" value="P:cell division"/>
    <property type="evidence" value="ECO:0007669"/>
    <property type="project" value="UniProtKB-KW"/>
</dbReference>
<evidence type="ECO:0000313" key="17">
    <source>
        <dbReference type="EMBL" id="RXK47996.1"/>
    </source>
</evidence>
<comment type="cofactor">
    <cofactor evidence="14">
        <name>Mg(2+)</name>
        <dbReference type="ChEBI" id="CHEBI:18420"/>
    </cofactor>
</comment>
<dbReference type="OrthoDB" id="31274at2157"/>
<dbReference type="PANTHER" id="PTHR45674:SF7">
    <property type="entry name" value="DNA LIGASE"/>
    <property type="match status" value="1"/>
</dbReference>
<evidence type="ECO:0000256" key="1">
    <source>
        <dbReference type="ARBA" id="ARBA00007572"/>
    </source>
</evidence>
<evidence type="ECO:0000256" key="7">
    <source>
        <dbReference type="ARBA" id="ARBA00022741"/>
    </source>
</evidence>
<reference evidence="17 18" key="1">
    <citation type="submission" date="2019-01" db="EMBL/GenBank/DDBJ databases">
        <title>Halorientalis sp. F13-25 a new haloarchaeum isolated from hypersaline water.</title>
        <authorList>
            <person name="Ana D.-V."/>
            <person name="Cristina S.-P."/>
            <person name="Antonio V."/>
        </authorList>
    </citation>
    <scope>NUCLEOTIDE SEQUENCE [LARGE SCALE GENOMIC DNA]</scope>
    <source>
        <strain evidence="17 18">F13-25</strain>
    </source>
</reference>
<dbReference type="Proteomes" id="UP000289691">
    <property type="component" value="Unassembled WGS sequence"/>
</dbReference>
<keyword evidence="3 14" id="KW-0436">Ligase</keyword>
<name>A0A498KTL0_9EURY</name>
<evidence type="ECO:0000256" key="5">
    <source>
        <dbReference type="ARBA" id="ARBA00022705"/>
    </source>
</evidence>
<evidence type="ECO:0000256" key="4">
    <source>
        <dbReference type="ARBA" id="ARBA00022618"/>
    </source>
</evidence>
<evidence type="ECO:0000256" key="12">
    <source>
        <dbReference type="ARBA" id="ARBA00023204"/>
    </source>
</evidence>
<sequence>MEYAEFATFCDRLAATDADLEQVRILADWLTETDADTVPLVVATVRGKVFEPWETAEIGVSSGLTVDAIDTATGVGVDRIERVWSETGDLGDAAAWAVEHETQQSLFSEPLTLERVYETLRELAEFDGEGSQDRRVGEVAGLIADSDPDEARYVVRTALGHMRLGVGDGTMRDAVAAAFLDGSGAASEAVERAHQVTNDYGLVATTARDDGRDGLAALDVELFRPVQTMLAKKAEGLGDGIDDVADEADDVHLEYKYDGARVQIHVDGDDIRVYTRRLEDVTPQFPDVVEAVSEHVTAKRCLLDGELVGYEPETGDPIPFQEFSRRIKRKYDIAEMVERIPVTLYLFDVLSHDGDSLFETPLRDRLDRLDRAFEPDAGVIERATHRARETDTSANDFYQDALAAGHEGVMLKNLAAMYQPGERVGYMVKVKPVMEPLDLVVTRAQWSEGRRSDYLGRLFLGCRDRDGEFAEIGRLSTGYTDEELAALTDKLTALIVSEDGRMVDLRPEVVLEVEYEAIQQSPEYGSGYALRFPRFLDVRDDLSPADVDTIERVETLFEDQ</sequence>
<dbReference type="SUPFAM" id="SSF50249">
    <property type="entry name" value="Nucleic acid-binding proteins"/>
    <property type="match status" value="1"/>
</dbReference>
<dbReference type="Gene3D" id="3.30.470.30">
    <property type="entry name" value="DNA ligase/mRNA capping enzyme"/>
    <property type="match status" value="1"/>
</dbReference>
<dbReference type="GO" id="GO:0046872">
    <property type="term" value="F:metal ion binding"/>
    <property type="evidence" value="ECO:0007669"/>
    <property type="project" value="UniProtKB-KW"/>
</dbReference>
<dbReference type="RefSeq" id="WP_129069848.1">
    <property type="nucleotide sequence ID" value="NZ_RDFA01000005.1"/>
</dbReference>
<feature type="active site" description="N6-AMP-lysine intermediate" evidence="14">
    <location>
        <position position="256"/>
    </location>
</feature>
<evidence type="ECO:0000313" key="18">
    <source>
        <dbReference type="Proteomes" id="UP000289691"/>
    </source>
</evidence>
<keyword evidence="9 14" id="KW-0067">ATP-binding</keyword>
<evidence type="ECO:0000256" key="11">
    <source>
        <dbReference type="ARBA" id="ARBA00023172"/>
    </source>
</evidence>
<evidence type="ECO:0000259" key="16">
    <source>
        <dbReference type="PROSITE" id="PS50160"/>
    </source>
</evidence>
<dbReference type="InterPro" id="IPR012308">
    <property type="entry name" value="DNA_ligase_ATP-dep_N"/>
</dbReference>